<evidence type="ECO:0000256" key="1">
    <source>
        <dbReference type="SAM" id="SignalP"/>
    </source>
</evidence>
<keyword evidence="1" id="KW-0732">Signal</keyword>
<reference evidence="2 3" key="1">
    <citation type="submission" date="2020-03" db="EMBL/GenBank/DDBJ databases">
        <authorList>
            <person name="Zhu W."/>
        </authorList>
    </citation>
    <scope>NUCLEOTIDE SEQUENCE [LARGE SCALE GENOMIC DNA]</scope>
    <source>
        <strain evidence="2 3">323-1</strain>
    </source>
</reference>
<dbReference type="Proteomes" id="UP000502297">
    <property type="component" value="Chromosome"/>
</dbReference>
<feature type="signal peptide" evidence="1">
    <location>
        <begin position="1"/>
        <end position="22"/>
    </location>
</feature>
<sequence length="120" mass="14260">MKKLLSAIAVSMGALMATSAMAAPYNHHDNRYQEQRHHQAKHWNNGKNDNRYNRYKTVNPSRDWRRGQVLPREYNSPRYMVNHKNYRHLTKPGRNQNWYKINGDFVLVDHRNGRIMSIVG</sequence>
<keyword evidence="3" id="KW-1185">Reference proteome</keyword>
<accession>A0A6G8RZN5</accession>
<dbReference type="Pfam" id="PF11776">
    <property type="entry name" value="RcnB"/>
    <property type="match status" value="1"/>
</dbReference>
<organism evidence="2 3">
    <name type="scientific">Acinetobacter shaoyimingii</name>
    <dbReference type="NCBI Taxonomy" id="2715164"/>
    <lineage>
        <taxon>Bacteria</taxon>
        <taxon>Pseudomonadati</taxon>
        <taxon>Pseudomonadota</taxon>
        <taxon>Gammaproteobacteria</taxon>
        <taxon>Moraxellales</taxon>
        <taxon>Moraxellaceae</taxon>
        <taxon>Acinetobacter</taxon>
    </lineage>
</organism>
<dbReference type="AlphaFoldDB" id="A0A6G8RZN5"/>
<evidence type="ECO:0000313" key="2">
    <source>
        <dbReference type="EMBL" id="QIO07325.1"/>
    </source>
</evidence>
<protein>
    <submittedName>
        <fullName evidence="2">RcnB family protein</fullName>
    </submittedName>
</protein>
<gene>
    <name evidence="2" type="ORF">G8E00_15945</name>
</gene>
<dbReference type="RefSeq" id="WP_166012508.1">
    <property type="nucleotide sequence ID" value="NZ_CP049801.1"/>
</dbReference>
<name>A0A6G8RZN5_9GAMM</name>
<proteinExistence type="predicted"/>
<dbReference type="Gene3D" id="3.10.450.160">
    <property type="entry name" value="inner membrane protein cigr"/>
    <property type="match status" value="1"/>
</dbReference>
<dbReference type="EMBL" id="CP049801">
    <property type="protein sequence ID" value="QIO07325.1"/>
    <property type="molecule type" value="Genomic_DNA"/>
</dbReference>
<evidence type="ECO:0000313" key="3">
    <source>
        <dbReference type="Proteomes" id="UP000502297"/>
    </source>
</evidence>
<dbReference type="InterPro" id="IPR024572">
    <property type="entry name" value="RcnB"/>
</dbReference>
<feature type="chain" id="PRO_5026306211" evidence="1">
    <location>
        <begin position="23"/>
        <end position="120"/>
    </location>
</feature>
<dbReference type="KEGG" id="asha:G8E00_15945"/>